<evidence type="ECO:0000259" key="2">
    <source>
        <dbReference type="Pfam" id="PF03732"/>
    </source>
</evidence>
<feature type="region of interest" description="Disordered" evidence="1">
    <location>
        <begin position="241"/>
        <end position="260"/>
    </location>
</feature>
<name>A5AVA5_VITVI</name>
<evidence type="ECO:0000256" key="1">
    <source>
        <dbReference type="SAM" id="MobiDB-lite"/>
    </source>
</evidence>
<feature type="region of interest" description="Disordered" evidence="1">
    <location>
        <begin position="372"/>
        <end position="426"/>
    </location>
</feature>
<gene>
    <name evidence="3" type="ORF">VITISV_013987</name>
</gene>
<feature type="compositionally biased region" description="Basic and acidic residues" evidence="1">
    <location>
        <begin position="372"/>
        <end position="400"/>
    </location>
</feature>
<dbReference type="PANTHER" id="PTHR33223">
    <property type="entry name" value="CCHC-TYPE DOMAIN-CONTAINING PROTEIN"/>
    <property type="match status" value="1"/>
</dbReference>
<dbReference type="InterPro" id="IPR005162">
    <property type="entry name" value="Retrotrans_gag_dom"/>
</dbReference>
<sequence length="426" mass="49314">MESENPYAHIKEFEEVCSTFQEGRASIDLMRHKLFAFTLKDKAKFWLNSLRLRSIRTWTDLQAEFLKKFFPTHKTNGLKRQISNFLAKENEKFYECWKRYIYFYDGISSLMKQLLETMCEGDFMSKNPEEAMDLLSYVAEAGMYTMNEDIDMKAKVAAMARRLEELEMKNIREVQAISETLVQAMLCSICQSFEHLVEECPTIPTVREMFGDQANVIGQFKPNNNASYDNTYNSNWMNHPNFSWKPRAPPHTQPDQAPPQASNLEQAIVNLSKIVGDFVRDQKSINAQFSQRIDNVESILNKRMDEMQNDLSQKIDNLPYSISRLTNLNTVQEKGKFPSQPHQNPKGIHEVEAQGEESSQVREVKVVITLRSGKEVDLPTSKQEHEPESEAEKQKREEIKGKRKGMSAKNEDLESTVNEEPERTIN</sequence>
<evidence type="ECO:0000313" key="3">
    <source>
        <dbReference type="EMBL" id="CAN62874.1"/>
    </source>
</evidence>
<dbReference type="Pfam" id="PF03732">
    <property type="entry name" value="Retrotrans_gag"/>
    <property type="match status" value="1"/>
</dbReference>
<organism evidence="3">
    <name type="scientific">Vitis vinifera</name>
    <name type="common">Grape</name>
    <dbReference type="NCBI Taxonomy" id="29760"/>
    <lineage>
        <taxon>Eukaryota</taxon>
        <taxon>Viridiplantae</taxon>
        <taxon>Streptophyta</taxon>
        <taxon>Embryophyta</taxon>
        <taxon>Tracheophyta</taxon>
        <taxon>Spermatophyta</taxon>
        <taxon>Magnoliopsida</taxon>
        <taxon>eudicotyledons</taxon>
        <taxon>Gunneridae</taxon>
        <taxon>Pentapetalae</taxon>
        <taxon>rosids</taxon>
        <taxon>Vitales</taxon>
        <taxon>Vitaceae</taxon>
        <taxon>Viteae</taxon>
        <taxon>Vitis</taxon>
    </lineage>
</organism>
<accession>A5AVA5</accession>
<proteinExistence type="predicted"/>
<reference evidence="3" key="1">
    <citation type="journal article" date="2007" name="PLoS ONE">
        <title>The first genome sequence of an elite grapevine cultivar (Pinot noir Vitis vinifera L.): coping with a highly heterozygous genome.</title>
        <authorList>
            <person name="Velasco R."/>
            <person name="Zharkikh A."/>
            <person name="Troggio M."/>
            <person name="Cartwright D.A."/>
            <person name="Cestaro A."/>
            <person name="Pruss D."/>
            <person name="Pindo M."/>
            <person name="FitzGerald L.M."/>
            <person name="Vezzulli S."/>
            <person name="Reid J."/>
            <person name="Malacarne G."/>
            <person name="Iliev D."/>
            <person name="Coppola G."/>
            <person name="Wardell B."/>
            <person name="Micheletti D."/>
            <person name="Macalma T."/>
            <person name="Facci M."/>
            <person name="Mitchell J.T."/>
            <person name="Perazzolli M."/>
            <person name="Eldredge G."/>
            <person name="Gatto P."/>
            <person name="Oyzerski R."/>
            <person name="Moretto M."/>
            <person name="Gutin N."/>
            <person name="Stefanini M."/>
            <person name="Chen Y."/>
            <person name="Segala C."/>
            <person name="Davenport C."/>
            <person name="Dematte L."/>
            <person name="Mraz A."/>
            <person name="Battilana J."/>
            <person name="Stormo K."/>
            <person name="Costa F."/>
            <person name="Tao Q."/>
            <person name="Si-Ammour A."/>
            <person name="Harkins T."/>
            <person name="Lackey A."/>
            <person name="Perbost C."/>
            <person name="Taillon B."/>
            <person name="Stella A."/>
            <person name="Solovyev V."/>
            <person name="Fawcett J.A."/>
            <person name="Sterck L."/>
            <person name="Vandepoele K."/>
            <person name="Grando S.M."/>
            <person name="Toppo S."/>
            <person name="Moser C."/>
            <person name="Lanchbury J."/>
            <person name="Bogden R."/>
            <person name="Skolnick M."/>
            <person name="Sgaramella V."/>
            <person name="Bhatnagar S.K."/>
            <person name="Fontana P."/>
            <person name="Gutin A."/>
            <person name="Van de Peer Y."/>
            <person name="Salamini F."/>
            <person name="Viola R."/>
        </authorList>
    </citation>
    <scope>NUCLEOTIDE SEQUENCE</scope>
</reference>
<protein>
    <recommendedName>
        <fullName evidence="2">Retrotransposon gag domain-containing protein</fullName>
    </recommendedName>
</protein>
<dbReference type="AlphaFoldDB" id="A5AVA5"/>
<dbReference type="EMBL" id="AM436882">
    <property type="protein sequence ID" value="CAN62874.1"/>
    <property type="molecule type" value="Genomic_DNA"/>
</dbReference>
<dbReference type="PANTHER" id="PTHR33223:SF11">
    <property type="entry name" value="ELEMENT PROTEIN, PUTATIVE-RELATED"/>
    <property type="match status" value="1"/>
</dbReference>
<feature type="domain" description="Retrotransposon gag" evidence="2">
    <location>
        <begin position="33"/>
        <end position="103"/>
    </location>
</feature>